<evidence type="ECO:0000313" key="2">
    <source>
        <dbReference type="Proteomes" id="UP000424671"/>
    </source>
</evidence>
<dbReference type="Proteomes" id="UP000424671">
    <property type="component" value="Segment"/>
</dbReference>
<reference evidence="1 2" key="1">
    <citation type="journal article" date="2019" name="mSystems">
        <title>Diverse, abundant and novel viruses infecting the marine abundant Roseobacter RCA lineage.</title>
        <authorList>
            <person name="Zhang Z.F."/>
            <person name="Chen F."/>
            <person name="Chu X."/>
            <person name="Zhang H."/>
            <person name="Luo H.W."/>
            <person name="Zhai Z.Q."/>
            <person name="Yang M.Y."/>
            <person name="Zhao Y.L."/>
        </authorList>
    </citation>
    <scope>NUCLEOTIDE SEQUENCE [LARGE SCALE GENOMIC DNA]</scope>
</reference>
<accession>A0A646QW53</accession>
<protein>
    <submittedName>
        <fullName evidence="1">Uncharacterized protein</fullName>
    </submittedName>
</protein>
<name>A0A646QW53_9CAUD</name>
<proteinExistence type="predicted"/>
<organism evidence="1 2">
    <name type="scientific">Roseobacter phage CRP-4</name>
    <dbReference type="NCBI Taxonomy" id="2559283"/>
    <lineage>
        <taxon>Viruses</taxon>
        <taxon>Duplodnaviria</taxon>
        <taxon>Heunggongvirae</taxon>
        <taxon>Uroviricota</taxon>
        <taxon>Caudoviricetes</taxon>
        <taxon>Zobellviridae</taxon>
        <taxon>Cobavirinae</taxon>
        <taxon>Veravirus</taxon>
    </lineage>
</organism>
<evidence type="ECO:0000313" key="1">
    <source>
        <dbReference type="EMBL" id="QBQ72639.1"/>
    </source>
</evidence>
<dbReference type="EMBL" id="MK613346">
    <property type="protein sequence ID" value="QBQ72639.1"/>
    <property type="molecule type" value="Genomic_DNA"/>
</dbReference>
<gene>
    <name evidence="1" type="ORF">CRP4_gp30</name>
</gene>
<sequence length="67" mass="7543">METLGIIMVCMSALAEHCQVLTSPYVYNTVEECQEDAYNTSLSIKQQYPHATILPQCVELNYKGEKA</sequence>